<name>A0ABS7H366_9HYPH</name>
<organism evidence="3 4">
    <name type="scientific">Rhizobium mesosinicum</name>
    <dbReference type="NCBI Taxonomy" id="335017"/>
    <lineage>
        <taxon>Bacteria</taxon>
        <taxon>Pseudomonadati</taxon>
        <taxon>Pseudomonadota</taxon>
        <taxon>Alphaproteobacteria</taxon>
        <taxon>Hyphomicrobiales</taxon>
        <taxon>Rhizobiaceae</taxon>
        <taxon>Rhizobium/Agrobacterium group</taxon>
        <taxon>Rhizobium</taxon>
    </lineage>
</organism>
<protein>
    <submittedName>
        <fullName evidence="3">GNAT family N-acetyltransferase</fullName>
    </submittedName>
</protein>
<dbReference type="InterPro" id="IPR016181">
    <property type="entry name" value="Acyl_CoA_acyltransferase"/>
</dbReference>
<evidence type="ECO:0000313" key="4">
    <source>
        <dbReference type="Proteomes" id="UP000717752"/>
    </source>
</evidence>
<dbReference type="SUPFAM" id="SSF55729">
    <property type="entry name" value="Acyl-CoA N-acyltransferases (Nat)"/>
    <property type="match status" value="1"/>
</dbReference>
<comment type="caution">
    <text evidence="3">The sequence shown here is derived from an EMBL/GenBank/DDBJ whole genome shotgun (WGS) entry which is preliminary data.</text>
</comment>
<dbReference type="Gene3D" id="1.25.40.10">
    <property type="entry name" value="Tetratricopeptide repeat domain"/>
    <property type="match status" value="1"/>
</dbReference>
<evidence type="ECO:0000256" key="1">
    <source>
        <dbReference type="SAM" id="MobiDB-lite"/>
    </source>
</evidence>
<dbReference type="SUPFAM" id="SSF48452">
    <property type="entry name" value="TPR-like"/>
    <property type="match status" value="1"/>
</dbReference>
<dbReference type="Proteomes" id="UP000717752">
    <property type="component" value="Unassembled WGS sequence"/>
</dbReference>
<proteinExistence type="predicted"/>
<reference evidence="3 4" key="1">
    <citation type="journal article" date="2021" name="MBio">
        <title>Poor Competitiveness of Bradyrhizobium in Pigeon Pea Root Colonization in Indian Soils.</title>
        <authorList>
            <person name="Chalasani D."/>
            <person name="Basu A."/>
            <person name="Pullabhotla S.V.S.R.N."/>
            <person name="Jorrin B."/>
            <person name="Neal A.L."/>
            <person name="Poole P.S."/>
            <person name="Podile A.R."/>
            <person name="Tkacz A."/>
        </authorList>
    </citation>
    <scope>NUCLEOTIDE SEQUENCE [LARGE SCALE GENOMIC DNA]</scope>
    <source>
        <strain evidence="3 4">HU56</strain>
    </source>
</reference>
<dbReference type="Pfam" id="PF13432">
    <property type="entry name" value="TPR_16"/>
    <property type="match status" value="2"/>
</dbReference>
<feature type="domain" description="BioF2-like acetyltransferase" evidence="2">
    <location>
        <begin position="185"/>
        <end position="330"/>
    </location>
</feature>
<gene>
    <name evidence="3" type="ORF">JNB85_30390</name>
</gene>
<evidence type="ECO:0000259" key="2">
    <source>
        <dbReference type="Pfam" id="PF13480"/>
    </source>
</evidence>
<dbReference type="EMBL" id="JAEUAK010000026">
    <property type="protein sequence ID" value="MBW9056722.1"/>
    <property type="molecule type" value="Genomic_DNA"/>
</dbReference>
<dbReference type="InterPro" id="IPR011990">
    <property type="entry name" value="TPR-like_helical_dom_sf"/>
</dbReference>
<evidence type="ECO:0000313" key="3">
    <source>
        <dbReference type="EMBL" id="MBW9056722.1"/>
    </source>
</evidence>
<feature type="region of interest" description="Disordered" evidence="1">
    <location>
        <begin position="528"/>
        <end position="548"/>
    </location>
</feature>
<dbReference type="Gene3D" id="3.40.630.30">
    <property type="match status" value="1"/>
</dbReference>
<sequence>MHIDIIDTVAGFDAVRDNWDQVYRDDPDAQHFLSWTWLKDFLARRGRWFVLALRDRKPGATYVSFLPLRLLTKFDEQSGLFYDEIVMAGNYSADYTGLIVMPGYEQKAIDGFAAYLRQQNWTHLRLEHFSGPPERREKMILALQGPLVMFRDSAPATHDNIDNTICPVVSLPASWDNYLEQKMSSQTRQKLRRFMRKLDGGEGYRITRATPETIDRDLAILFDFWRTRWTARKGPERTERLINSTREMLMDCFKSGTLDVPLFWFGERPLGALANIIDHPKKTILFYIAGRDESWKTPSPGLVLHGYCIRRAIEDGFRFYDFLRGNEAYKYVFGADERRIGYTLFRTRDGRNLGGILHPHSVSYVYQQALEMYRKGERGKAEIVFTQVLQSSPGHVGAEFGLANLLFDRGRLIEALAAYQSLLERTAEPLPIALRLGDTQLALKLYEDAAGTFRRIGEQAPHVVQARYKEGVALIATRRLTQAETVLAAIQDIHTDDPAAVPYIQLASVALERVRQHNAALAADEQIPEGMMGLPGKRGGEKRRPRTH</sequence>
<accession>A0ABS7H366</accession>
<keyword evidence="4" id="KW-1185">Reference proteome</keyword>
<dbReference type="RefSeq" id="WP_220338113.1">
    <property type="nucleotide sequence ID" value="NZ_JAEUAK010000026.1"/>
</dbReference>
<dbReference type="InterPro" id="IPR038740">
    <property type="entry name" value="BioF2-like_GNAT_dom"/>
</dbReference>
<dbReference type="Pfam" id="PF13480">
    <property type="entry name" value="Acetyltransf_6"/>
    <property type="match status" value="1"/>
</dbReference>